<evidence type="ECO:0000313" key="2">
    <source>
        <dbReference type="Proteomes" id="UP000605670"/>
    </source>
</evidence>
<dbReference type="Proteomes" id="UP000605670">
    <property type="component" value="Unassembled WGS sequence"/>
</dbReference>
<organism evidence="1 2">
    <name type="scientific">Ornithinimicrobium tianjinense</name>
    <dbReference type="NCBI Taxonomy" id="1195761"/>
    <lineage>
        <taxon>Bacteria</taxon>
        <taxon>Bacillati</taxon>
        <taxon>Actinomycetota</taxon>
        <taxon>Actinomycetes</taxon>
        <taxon>Micrococcales</taxon>
        <taxon>Ornithinimicrobiaceae</taxon>
        <taxon>Ornithinimicrobium</taxon>
    </lineage>
</organism>
<protein>
    <recommendedName>
        <fullName evidence="3">Winged helix DNA-binding domain-containing protein</fullName>
    </recommendedName>
</protein>
<dbReference type="InterPro" id="IPR009351">
    <property type="entry name" value="AlkZ-like"/>
</dbReference>
<gene>
    <name evidence="1" type="ORF">GCM10011366_20330</name>
</gene>
<reference evidence="1" key="2">
    <citation type="submission" date="2020-09" db="EMBL/GenBank/DDBJ databases">
        <authorList>
            <person name="Sun Q."/>
            <person name="Zhou Y."/>
        </authorList>
    </citation>
    <scope>NUCLEOTIDE SEQUENCE</scope>
    <source>
        <strain evidence="1">CGMCC 1.12160</strain>
    </source>
</reference>
<evidence type="ECO:0008006" key="3">
    <source>
        <dbReference type="Google" id="ProtNLM"/>
    </source>
</evidence>
<evidence type="ECO:0000313" key="1">
    <source>
        <dbReference type="EMBL" id="GGF52437.1"/>
    </source>
</evidence>
<dbReference type="RefSeq" id="WP_229735166.1">
    <property type="nucleotide sequence ID" value="NZ_BAABKH010000003.1"/>
</dbReference>
<dbReference type="AlphaFoldDB" id="A0A917F842"/>
<dbReference type="PANTHER" id="PTHR38479:SF2">
    <property type="entry name" value="WINGED HELIX DNA-BINDING DOMAIN-CONTAINING PROTEIN"/>
    <property type="match status" value="1"/>
</dbReference>
<dbReference type="PANTHER" id="PTHR38479">
    <property type="entry name" value="LMO0824 PROTEIN"/>
    <property type="match status" value="1"/>
</dbReference>
<sequence length="403" mass="43311">MGASSSPVRHVDDEERRARIAVRHALHPAHRVVGTLAATRAMTVLHATEAASVHLAVAARTDGTTPADVEGALYDDRPVVKQLAMRRTLFVFTRDLLPAALGSASARVAVEQRRLVARDAALHGAGDDGEAWLDAARRAVLARLADGSAHSARDLREQLPELAGTYTVSPDKSYGGTTHLAPRVLTTLGADGLIVRGPNAGHWRINRPTWALSSVWLGERVEPLTSREGYAELVRRWLRTFGPGTVEDVQWWLGSTKTAVRTALADVDAVAVSLDGGGTGWLLPDDAEPVAAPGPWAALLPVLDPTTMGWRGRDFYLEPANTPYLFDSNGNGGTTAWWNGRVVGAWVQDADARVRVLPLPGTRLPRVARDALATEADRLTAWLDGVVVSTIYRSQLMRSAGPA</sequence>
<reference evidence="1" key="1">
    <citation type="journal article" date="2014" name="Int. J. Syst. Evol. Microbiol.">
        <title>Complete genome sequence of Corynebacterium casei LMG S-19264T (=DSM 44701T), isolated from a smear-ripened cheese.</title>
        <authorList>
            <consortium name="US DOE Joint Genome Institute (JGI-PGF)"/>
            <person name="Walter F."/>
            <person name="Albersmeier A."/>
            <person name="Kalinowski J."/>
            <person name="Ruckert C."/>
        </authorList>
    </citation>
    <scope>NUCLEOTIDE SEQUENCE</scope>
    <source>
        <strain evidence="1">CGMCC 1.12160</strain>
    </source>
</reference>
<dbReference type="Pfam" id="PF06224">
    <property type="entry name" value="AlkZ-like"/>
    <property type="match status" value="1"/>
</dbReference>
<comment type="caution">
    <text evidence="1">The sequence shown here is derived from an EMBL/GenBank/DDBJ whole genome shotgun (WGS) entry which is preliminary data.</text>
</comment>
<accession>A0A917F842</accession>
<keyword evidence="2" id="KW-1185">Reference proteome</keyword>
<proteinExistence type="predicted"/>
<dbReference type="EMBL" id="BMEM01000003">
    <property type="protein sequence ID" value="GGF52437.1"/>
    <property type="molecule type" value="Genomic_DNA"/>
</dbReference>
<name>A0A917F842_9MICO</name>